<proteinExistence type="predicted"/>
<keyword evidence="1" id="KW-0732">Signal</keyword>
<protein>
    <submittedName>
        <fullName evidence="2">Uncharacterized protein</fullName>
    </submittedName>
</protein>
<dbReference type="Proteomes" id="UP000323067">
    <property type="component" value="Chromosome v"/>
</dbReference>
<accession>A0A2H4SMC7</accession>
<evidence type="ECO:0000256" key="1">
    <source>
        <dbReference type="SAM" id="SignalP"/>
    </source>
</evidence>
<dbReference type="EMBL" id="CP023325">
    <property type="protein sequence ID" value="ATY64253.1"/>
    <property type="molecule type" value="Genomic_DNA"/>
</dbReference>
<organism evidence="2 3">
    <name type="scientific">Cordyceps militaris</name>
    <name type="common">Caterpillar fungus</name>
    <name type="synonym">Clavaria militaris</name>
    <dbReference type="NCBI Taxonomy" id="73501"/>
    <lineage>
        <taxon>Eukaryota</taxon>
        <taxon>Fungi</taxon>
        <taxon>Dikarya</taxon>
        <taxon>Ascomycota</taxon>
        <taxon>Pezizomycotina</taxon>
        <taxon>Sordariomycetes</taxon>
        <taxon>Hypocreomycetidae</taxon>
        <taxon>Hypocreales</taxon>
        <taxon>Cordycipitaceae</taxon>
        <taxon>Cordyceps</taxon>
    </lineage>
</organism>
<gene>
    <name evidence="2" type="ORF">A9K55_003833</name>
</gene>
<feature type="chain" id="PRO_5014174435" evidence="1">
    <location>
        <begin position="21"/>
        <end position="125"/>
    </location>
</feature>
<feature type="signal peptide" evidence="1">
    <location>
        <begin position="1"/>
        <end position="20"/>
    </location>
</feature>
<evidence type="ECO:0000313" key="3">
    <source>
        <dbReference type="Proteomes" id="UP000323067"/>
    </source>
</evidence>
<evidence type="ECO:0000313" key="2">
    <source>
        <dbReference type="EMBL" id="ATY64253.1"/>
    </source>
</evidence>
<dbReference type="AlphaFoldDB" id="A0A2H4SMC7"/>
<sequence>MRFAINILSLAAVAALGSSAGPVDNAVSEAFSKDAETPNSVNQPRSNVHVIMYAGDTCGGETSEFSLENSGSRCVPVPFAVRSIRAPGSGCSVSTWSGNNCRGSHYDVKDDSCHSVLFGSVWAAC</sequence>
<name>A0A2H4SMC7_CORMI</name>
<reference evidence="2 3" key="1">
    <citation type="journal article" date="2017" name="BMC Genomics">
        <title>Chromosome level assembly and secondary metabolite potential of the parasitic fungus Cordyceps militaris.</title>
        <authorList>
            <person name="Kramer G.J."/>
            <person name="Nodwell J.R."/>
        </authorList>
    </citation>
    <scope>NUCLEOTIDE SEQUENCE [LARGE SCALE GENOMIC DNA]</scope>
    <source>
        <strain evidence="2 3">ATCC 34164</strain>
    </source>
</reference>
<dbReference type="VEuPathDB" id="FungiDB:A9K55_003833"/>